<evidence type="ECO:0000256" key="2">
    <source>
        <dbReference type="ARBA" id="ARBA00022777"/>
    </source>
</evidence>
<name>A0ABV3LHT6_9MICO</name>
<sequence>MGADREDVTTWEFLRVETRGASEKVWLSEPGGSSTRPETHWLFKPATVQSNGNRQVGDWAEAVAATIADDLDVPAAEARLAVRGGVEGVITRNVRPAEYDMDTGRLAMLDRIDVHLRDSLRDRSASIGHSLDNIRRTLDGYAVPPQAASWAACAAYDVFVGYLILDALIGNGDRHEQNWSVLRARSSEGPADALAPAYDMEASLGFQLTDDARAARLRDPGALESFASKGLARRFDGDLKTSLVDLAARATQNCSDAGRARIASLLDSVERADFEAMLARHGGVSEVTRRFAGAVLEINGRRIQDAIRA</sequence>
<evidence type="ECO:0000256" key="1">
    <source>
        <dbReference type="ARBA" id="ARBA00022679"/>
    </source>
</evidence>
<dbReference type="Proteomes" id="UP001553715">
    <property type="component" value="Unassembled WGS sequence"/>
</dbReference>
<dbReference type="InterPro" id="IPR012893">
    <property type="entry name" value="HipA-like_C"/>
</dbReference>
<dbReference type="EMBL" id="JBFBMH010000008">
    <property type="protein sequence ID" value="MEW1974932.1"/>
    <property type="molecule type" value="Genomic_DNA"/>
</dbReference>
<keyword evidence="1" id="KW-0808">Transferase</keyword>
<accession>A0ABV3LHT6</accession>
<gene>
    <name evidence="4" type="ORF">AB0301_07650</name>
</gene>
<proteinExistence type="predicted"/>
<organism evidence="4 5">
    <name type="scientific">Microbacterium profundi</name>
    <dbReference type="NCBI Taxonomy" id="450380"/>
    <lineage>
        <taxon>Bacteria</taxon>
        <taxon>Bacillati</taxon>
        <taxon>Actinomycetota</taxon>
        <taxon>Actinomycetes</taxon>
        <taxon>Micrococcales</taxon>
        <taxon>Microbacteriaceae</taxon>
        <taxon>Microbacterium</taxon>
    </lineage>
</organism>
<reference evidence="4 5" key="1">
    <citation type="submission" date="2024-06" db="EMBL/GenBank/DDBJ databases">
        <title>The Natural Products Discovery Center: Release of the First 8490 Sequenced Strains for Exploring Actinobacteria Biosynthetic Diversity.</title>
        <authorList>
            <person name="Kalkreuter E."/>
            <person name="Kautsar S.A."/>
            <person name="Yang D."/>
            <person name="Bader C.D."/>
            <person name="Teijaro C.N."/>
            <person name="Fluegel L."/>
            <person name="Davis C.M."/>
            <person name="Simpson J.R."/>
            <person name="Lauterbach L."/>
            <person name="Steele A.D."/>
            <person name="Gui C."/>
            <person name="Meng S."/>
            <person name="Li G."/>
            <person name="Viehrig K."/>
            <person name="Ye F."/>
            <person name="Su P."/>
            <person name="Kiefer A.F."/>
            <person name="Nichols A."/>
            <person name="Cepeda A.J."/>
            <person name="Yan W."/>
            <person name="Fan B."/>
            <person name="Jiang Y."/>
            <person name="Adhikari A."/>
            <person name="Zheng C.-J."/>
            <person name="Schuster L."/>
            <person name="Cowan T.M."/>
            <person name="Smanski M.J."/>
            <person name="Chevrette M.G."/>
            <person name="De Carvalho L.P.S."/>
            <person name="Shen B."/>
        </authorList>
    </citation>
    <scope>NUCLEOTIDE SEQUENCE [LARGE SCALE GENOMIC DNA]</scope>
    <source>
        <strain evidence="4 5">NPDC077434</strain>
    </source>
</reference>
<dbReference type="Gene3D" id="1.10.1070.20">
    <property type="match status" value="1"/>
</dbReference>
<keyword evidence="5" id="KW-1185">Reference proteome</keyword>
<protein>
    <submittedName>
        <fullName evidence="4">HipA domain-containing protein</fullName>
    </submittedName>
</protein>
<dbReference type="Pfam" id="PF07804">
    <property type="entry name" value="HipA_C"/>
    <property type="match status" value="1"/>
</dbReference>
<keyword evidence="2" id="KW-0418">Kinase</keyword>
<comment type="caution">
    <text evidence="4">The sequence shown here is derived from an EMBL/GenBank/DDBJ whole genome shotgun (WGS) entry which is preliminary data.</text>
</comment>
<evidence type="ECO:0000313" key="5">
    <source>
        <dbReference type="Proteomes" id="UP001553715"/>
    </source>
</evidence>
<dbReference type="RefSeq" id="WP_366232804.1">
    <property type="nucleotide sequence ID" value="NZ_JBFBMH010000008.1"/>
</dbReference>
<evidence type="ECO:0000259" key="3">
    <source>
        <dbReference type="Pfam" id="PF07804"/>
    </source>
</evidence>
<evidence type="ECO:0000313" key="4">
    <source>
        <dbReference type="EMBL" id="MEW1974932.1"/>
    </source>
</evidence>
<feature type="domain" description="HipA-like C-terminal" evidence="3">
    <location>
        <begin position="19"/>
        <end position="206"/>
    </location>
</feature>